<evidence type="ECO:0000256" key="1">
    <source>
        <dbReference type="SAM" id="SignalP"/>
    </source>
</evidence>
<keyword evidence="3" id="KW-1185">Reference proteome</keyword>
<reference evidence="2 3" key="1">
    <citation type="submission" date="2016-10" db="EMBL/GenBank/DDBJ databases">
        <authorList>
            <person name="de Groot N.N."/>
        </authorList>
    </citation>
    <scope>NUCLEOTIDE SEQUENCE [LARGE SCALE GENOMIC DNA]</scope>
    <source>
        <strain evidence="2 3">ASO4-2</strain>
    </source>
</reference>
<dbReference type="AlphaFoldDB" id="A0A1G6BDT0"/>
<dbReference type="RefSeq" id="WP_161946196.1">
    <property type="nucleotide sequence ID" value="NZ_FMXO01000004.1"/>
</dbReference>
<dbReference type="Pfam" id="PF13801">
    <property type="entry name" value="Metal_resist"/>
    <property type="match status" value="1"/>
</dbReference>
<proteinExistence type="predicted"/>
<dbReference type="STRING" id="617002.SAMN05660653_00932"/>
<gene>
    <name evidence="2" type="ORF">SAMN05660653_00932</name>
</gene>
<sequence length="167" mass="18179">MQKLFTISALLLALSLLSAPVLAQHQHGAQDQETQAMDAHPVLGDLSEEQREALKNMIESHRQEVMHHNLRMRAKQAELDVLLASPEANQDGINVVTQEITQLYGDILRVNNNLRRGVFEETGHLIPSGALGGKGQGMGGQGMGGRGMMSGKGRMMNCPMMQGHSDD</sequence>
<organism evidence="2 3">
    <name type="scientific">Desulfonatronum thiosulfatophilum</name>
    <dbReference type="NCBI Taxonomy" id="617002"/>
    <lineage>
        <taxon>Bacteria</taxon>
        <taxon>Pseudomonadati</taxon>
        <taxon>Thermodesulfobacteriota</taxon>
        <taxon>Desulfovibrionia</taxon>
        <taxon>Desulfovibrionales</taxon>
        <taxon>Desulfonatronaceae</taxon>
        <taxon>Desulfonatronum</taxon>
    </lineage>
</organism>
<accession>A0A1G6BDT0</accession>
<dbReference type="Gene3D" id="1.20.120.1490">
    <property type="match status" value="1"/>
</dbReference>
<evidence type="ECO:0000313" key="3">
    <source>
        <dbReference type="Proteomes" id="UP000198771"/>
    </source>
</evidence>
<keyword evidence="1" id="KW-0732">Signal</keyword>
<dbReference type="OrthoDB" id="5471688at2"/>
<name>A0A1G6BDT0_9BACT</name>
<evidence type="ECO:0000313" key="2">
    <source>
        <dbReference type="EMBL" id="SDB18743.1"/>
    </source>
</evidence>
<dbReference type="EMBL" id="FMXO01000004">
    <property type="protein sequence ID" value="SDB18743.1"/>
    <property type="molecule type" value="Genomic_DNA"/>
</dbReference>
<dbReference type="InterPro" id="IPR025961">
    <property type="entry name" value="Metal_resist"/>
</dbReference>
<feature type="signal peptide" evidence="1">
    <location>
        <begin position="1"/>
        <end position="23"/>
    </location>
</feature>
<feature type="chain" id="PRO_5011740909" evidence="1">
    <location>
        <begin position="24"/>
        <end position="167"/>
    </location>
</feature>
<dbReference type="Proteomes" id="UP000198771">
    <property type="component" value="Unassembled WGS sequence"/>
</dbReference>
<protein>
    <submittedName>
        <fullName evidence="2">Heavy-metal resistance</fullName>
    </submittedName>
</protein>